<dbReference type="EMBL" id="DS990642">
    <property type="protein sequence ID" value="EGC48893.1"/>
    <property type="molecule type" value="Genomic_DNA"/>
</dbReference>
<accession>F0USL6</accession>
<name>F0USL6_AJEC8</name>
<sequence>MTSFNPPDSRGLVCQKRPCWGLNEWLLAKKTTIEESPRQLPLAKPVWIEASHLLLLHLRLALLALLLSSAVRQSTFSGQRRLVTDFAPPHVSSCGQSQSGPIAADLCFTFRWASKVQTSPTPSTSSGASFMRLQLLRLFLFVKGISSCCSA</sequence>
<organism evidence="2">
    <name type="scientific">Ajellomyces capsulatus (strain H88)</name>
    <name type="common">Darling's disease fungus</name>
    <name type="synonym">Histoplasma capsulatum</name>
    <dbReference type="NCBI Taxonomy" id="544711"/>
    <lineage>
        <taxon>Eukaryota</taxon>
        <taxon>Fungi</taxon>
        <taxon>Dikarya</taxon>
        <taxon>Ascomycota</taxon>
        <taxon>Pezizomycotina</taxon>
        <taxon>Eurotiomycetes</taxon>
        <taxon>Eurotiomycetidae</taxon>
        <taxon>Onygenales</taxon>
        <taxon>Ajellomycetaceae</taxon>
        <taxon>Histoplasma</taxon>
    </lineage>
</organism>
<evidence type="ECO:0000313" key="1">
    <source>
        <dbReference type="EMBL" id="EGC48893.1"/>
    </source>
</evidence>
<reference evidence="2" key="1">
    <citation type="submission" date="2008-07" db="EMBL/GenBank/DDBJ databases">
        <title>Annotation of Ajellomyces capsulatus strain H88.</title>
        <authorList>
            <person name="Champion M."/>
            <person name="Cuomo C."/>
            <person name="Ma L.-J."/>
            <person name="Henn M.R."/>
            <person name="Sil A."/>
            <person name="Goldman B."/>
            <person name="Young S.K."/>
            <person name="Kodira C.D."/>
            <person name="Zeng Q."/>
            <person name="Koehrsen M."/>
            <person name="Alvarado L."/>
            <person name="Berlin A."/>
            <person name="Borenstein D."/>
            <person name="Chen Z."/>
            <person name="Engels R."/>
            <person name="Freedman E."/>
            <person name="Gellesch M."/>
            <person name="Goldberg J."/>
            <person name="Griggs A."/>
            <person name="Gujja S."/>
            <person name="Heiman D."/>
            <person name="Hepburn T."/>
            <person name="Howarth C."/>
            <person name="Jen D."/>
            <person name="Larson L."/>
            <person name="Lewis B."/>
            <person name="Mehta T."/>
            <person name="Park D."/>
            <person name="Pearson M."/>
            <person name="Roberts A."/>
            <person name="Saif S."/>
            <person name="Shea T."/>
            <person name="Shenoy N."/>
            <person name="Sisk P."/>
            <person name="Stolte C."/>
            <person name="Sykes S."/>
            <person name="Walk T."/>
            <person name="White J."/>
            <person name="Yandava C."/>
            <person name="Klein B."/>
            <person name="McEwen J.G."/>
            <person name="Puccia R."/>
            <person name="Goldman G.H."/>
            <person name="Felipe M.S."/>
            <person name="Nino-Vega G."/>
            <person name="San-Blas G."/>
            <person name="Taylor J."/>
            <person name="Mendoza L."/>
            <person name="Galagan J."/>
            <person name="Nusbaum C."/>
            <person name="Birren B."/>
        </authorList>
    </citation>
    <scope>NUCLEOTIDE SEQUENCE [LARGE SCALE GENOMIC DNA]</scope>
    <source>
        <strain evidence="2">H88</strain>
    </source>
</reference>
<protein>
    <submittedName>
        <fullName evidence="1">Predicted protein</fullName>
    </submittedName>
</protein>
<evidence type="ECO:0000313" key="2">
    <source>
        <dbReference type="Proteomes" id="UP000008142"/>
    </source>
</evidence>
<dbReference type="HOGENOM" id="CLU_1730894_0_0_1"/>
<dbReference type="Proteomes" id="UP000008142">
    <property type="component" value="Unassembled WGS sequence"/>
</dbReference>
<proteinExistence type="predicted"/>
<gene>
    <name evidence="1" type="ORF">HCEG_08108</name>
</gene>
<dbReference type="AlphaFoldDB" id="F0USL6"/>